<dbReference type="Proteomes" id="UP000008370">
    <property type="component" value="Unassembled WGS sequence"/>
</dbReference>
<name>K5UX62_PHACS</name>
<feature type="compositionally biased region" description="Acidic residues" evidence="1">
    <location>
        <begin position="413"/>
        <end position="422"/>
    </location>
</feature>
<evidence type="ECO:0000256" key="2">
    <source>
        <dbReference type="SAM" id="Phobius"/>
    </source>
</evidence>
<evidence type="ECO:0000313" key="3">
    <source>
        <dbReference type="EMBL" id="EKM54681.1"/>
    </source>
</evidence>
<feature type="region of interest" description="Disordered" evidence="1">
    <location>
        <begin position="554"/>
        <end position="591"/>
    </location>
</feature>
<proteinExistence type="predicted"/>
<dbReference type="KEGG" id="pco:PHACADRAFT_210467"/>
<dbReference type="HOGENOM" id="CLU_306747_0_0_1"/>
<evidence type="ECO:0000256" key="1">
    <source>
        <dbReference type="SAM" id="MobiDB-lite"/>
    </source>
</evidence>
<feature type="region of interest" description="Disordered" evidence="1">
    <location>
        <begin position="382"/>
        <end position="529"/>
    </location>
</feature>
<dbReference type="RefSeq" id="XP_007397364.1">
    <property type="nucleotide sequence ID" value="XM_007397302.1"/>
</dbReference>
<evidence type="ECO:0000313" key="4">
    <source>
        <dbReference type="Proteomes" id="UP000008370"/>
    </source>
</evidence>
<dbReference type="OrthoDB" id="2576334at2759"/>
<dbReference type="EMBL" id="JH930473">
    <property type="protein sequence ID" value="EKM54681.1"/>
    <property type="molecule type" value="Genomic_DNA"/>
</dbReference>
<keyword evidence="4" id="KW-1185">Reference proteome</keyword>
<feature type="transmembrane region" description="Helical" evidence="2">
    <location>
        <begin position="326"/>
        <end position="353"/>
    </location>
</feature>
<sequence>MAQILPSSPNETQIVITIDDTSPTIAYAPFADTHGSPNLTAGWNPSYSETGFTPDPANGEGVGTSLHVTSADGATLSLRWNGTAVSLCGFFPTSTSGFPSTVSYSIALDGTATTNYAFSFSPDSDPAKSVLASFTDLTNGEHVVELTMHNPDDLDDILQFDRAVITSGLPAQPTNQSSNVTLVTQTLADDSVSFRGQWSFNSNLLPGQNASFHSSSNIGDQASVRFNGTSVTLAGLTTPLSGSYNISLDNGAPETFSARSSFNLSSPTLLFFRTGLNAGVVHQLDIVNAGASAGAQGSLLIIGSVNVTTVEDGNGTQPAMSTSRRLGAGTIAAIAVGAALAVVVIVALSVCYARRRLVRQRKQGFIVNPRVSNRRLSFLPRLRHHADPEKNDRGRVSVDAEILDISHSKAGDGDEDEDEDEEARGRGDPEDPRDARHASQNSDGSYAINLPELPGQSYVRVRTEGDSPSPTRRFASTAPLAQTPPPRTTPSPVIFHAASPTSSIPRSPKPRGPREMRSSLSISREGPQGILLKRVQTLPTDASMTLRADNQNTTLTTLSPSNNSPLRVNFEEAPEDSESRPQRKSTRSVASAISLPQSLRNAFHWGHRASEVSSDIPTSEGEVRSYPRYSFLDMDSSASQSSGSRSARQSASTRSSRSRQASTGPESSSGQCSSDSQAPRDNRMSLALSMTLAGGPTSSHPSLSPAISLQAVPLPPLSVPELRIGADDADVPQSVHPTDLTELQLLPSPTDSIPLTVSDIHFRYSTQSSASTSGAESRGAQQQQQQRHPPMPPAPAPSLASTGQSPPDTRPYIVQKLTGSPNAGPDPSTPYGTPRLSAPTPSSSAVWRRPRAIASGPSFSSLMPSRPSTRES</sequence>
<dbReference type="InParanoid" id="K5UX62"/>
<feature type="compositionally biased region" description="Low complexity" evidence="1">
    <location>
        <begin position="636"/>
        <end position="676"/>
    </location>
</feature>
<dbReference type="STRING" id="650164.K5UX62"/>
<protein>
    <submittedName>
        <fullName evidence="3">Uncharacterized protein</fullName>
    </submittedName>
</protein>
<keyword evidence="2" id="KW-1133">Transmembrane helix</keyword>
<gene>
    <name evidence="3" type="ORF">PHACADRAFT_210467</name>
</gene>
<dbReference type="AlphaFoldDB" id="K5UX62"/>
<organism evidence="3 4">
    <name type="scientific">Phanerochaete carnosa (strain HHB-10118-sp)</name>
    <name type="common">White-rot fungus</name>
    <name type="synonym">Peniophora carnosa</name>
    <dbReference type="NCBI Taxonomy" id="650164"/>
    <lineage>
        <taxon>Eukaryota</taxon>
        <taxon>Fungi</taxon>
        <taxon>Dikarya</taxon>
        <taxon>Basidiomycota</taxon>
        <taxon>Agaricomycotina</taxon>
        <taxon>Agaricomycetes</taxon>
        <taxon>Polyporales</taxon>
        <taxon>Phanerochaetaceae</taxon>
        <taxon>Phanerochaete</taxon>
    </lineage>
</organism>
<reference evidence="3 4" key="1">
    <citation type="journal article" date="2012" name="BMC Genomics">
        <title>Comparative genomics of the white-rot fungi, Phanerochaete carnosa and P. chrysosporium, to elucidate the genetic basis of the distinct wood types they colonize.</title>
        <authorList>
            <person name="Suzuki H."/>
            <person name="MacDonald J."/>
            <person name="Syed K."/>
            <person name="Salamov A."/>
            <person name="Hori C."/>
            <person name="Aerts A."/>
            <person name="Henrissat B."/>
            <person name="Wiebenga A."/>
            <person name="vanKuyk P.A."/>
            <person name="Barry K."/>
            <person name="Lindquist E."/>
            <person name="LaButti K."/>
            <person name="Lapidus A."/>
            <person name="Lucas S."/>
            <person name="Coutinho P."/>
            <person name="Gong Y."/>
            <person name="Samejima M."/>
            <person name="Mahadevan R."/>
            <person name="Abou-Zaid M."/>
            <person name="de Vries R.P."/>
            <person name="Igarashi K."/>
            <person name="Yadav J.S."/>
            <person name="Grigoriev I.V."/>
            <person name="Master E.R."/>
        </authorList>
    </citation>
    <scope>NUCLEOTIDE SEQUENCE [LARGE SCALE GENOMIC DNA]</scope>
    <source>
        <strain evidence="3 4">HHB-10118-sp</strain>
    </source>
</reference>
<feature type="compositionally biased region" description="Basic and acidic residues" evidence="1">
    <location>
        <begin position="385"/>
        <end position="412"/>
    </location>
</feature>
<feature type="compositionally biased region" description="Polar residues" evidence="1">
    <location>
        <begin position="857"/>
        <end position="872"/>
    </location>
</feature>
<feature type="compositionally biased region" description="Polar residues" evidence="1">
    <location>
        <begin position="766"/>
        <end position="775"/>
    </location>
</feature>
<keyword evidence="2" id="KW-0812">Transmembrane</keyword>
<feature type="region of interest" description="Disordered" evidence="1">
    <location>
        <begin position="634"/>
        <end position="681"/>
    </location>
</feature>
<dbReference type="Gene3D" id="2.60.120.260">
    <property type="entry name" value="Galactose-binding domain-like"/>
    <property type="match status" value="2"/>
</dbReference>
<feature type="compositionally biased region" description="Basic and acidic residues" evidence="1">
    <location>
        <begin position="423"/>
        <end position="437"/>
    </location>
</feature>
<feature type="compositionally biased region" description="Low complexity" evidence="1">
    <location>
        <begin position="554"/>
        <end position="566"/>
    </location>
</feature>
<keyword evidence="2" id="KW-0472">Membrane</keyword>
<dbReference type="GeneID" id="18912970"/>
<accession>K5UX62</accession>
<feature type="region of interest" description="Disordered" evidence="1">
    <location>
        <begin position="766"/>
        <end position="872"/>
    </location>
</feature>